<organism evidence="1 2">
    <name type="scientific">Prevotella pallens</name>
    <dbReference type="NCBI Taxonomy" id="60133"/>
    <lineage>
        <taxon>Bacteria</taxon>
        <taxon>Pseudomonadati</taxon>
        <taxon>Bacteroidota</taxon>
        <taxon>Bacteroidia</taxon>
        <taxon>Bacteroidales</taxon>
        <taxon>Prevotellaceae</taxon>
        <taxon>Prevotella</taxon>
    </lineage>
</organism>
<dbReference type="GeneID" id="78570713"/>
<name>A0A379F240_9BACT</name>
<dbReference type="EMBL" id="UGTP01000001">
    <property type="protein sequence ID" value="SUC12414.1"/>
    <property type="molecule type" value="Genomic_DNA"/>
</dbReference>
<gene>
    <name evidence="1" type="ORF">NCTC13043_01017</name>
</gene>
<dbReference type="OrthoDB" id="1095351at2"/>
<protein>
    <submittedName>
        <fullName evidence="1">Uncharacterized protein</fullName>
    </submittedName>
</protein>
<dbReference type="Proteomes" id="UP000254235">
    <property type="component" value="Unassembled WGS sequence"/>
</dbReference>
<evidence type="ECO:0000313" key="2">
    <source>
        <dbReference type="Proteomes" id="UP000254235"/>
    </source>
</evidence>
<evidence type="ECO:0000313" key="1">
    <source>
        <dbReference type="EMBL" id="SUC12414.1"/>
    </source>
</evidence>
<accession>A0A379F240</accession>
<sequence length="139" mass="16546">MEHNTMPKELLNDVAWSFAQKRFGSLPEFAEALAEYNAEIFEKPFTDVWTNKLQLVGNRILIQYEYWDDEEEDIIEEQIMLQADNNKYFTTAELLYKVHNEVHDKLEGDDHIFFEGLELFDNESEEYPGIPYYFIFQGS</sequence>
<reference evidence="1 2" key="1">
    <citation type="submission" date="2018-06" db="EMBL/GenBank/DDBJ databases">
        <authorList>
            <consortium name="Pathogen Informatics"/>
            <person name="Doyle S."/>
        </authorList>
    </citation>
    <scope>NUCLEOTIDE SEQUENCE [LARGE SCALE GENOMIC DNA]</scope>
    <source>
        <strain evidence="1 2">NCTC13043</strain>
    </source>
</reference>
<dbReference type="RefSeq" id="WP_115083223.1">
    <property type="nucleotide sequence ID" value="NZ_CAUPCI010000021.1"/>
</dbReference>
<proteinExistence type="predicted"/>
<dbReference type="AlphaFoldDB" id="A0A379F240"/>